<dbReference type="Proteomes" id="UP000442244">
    <property type="component" value="Unassembled WGS sequence"/>
</dbReference>
<gene>
    <name evidence="2" type="ORF">ESZ47_00665</name>
</gene>
<protein>
    <submittedName>
        <fullName evidence="2">DUF4422 domain-containing protein</fullName>
    </submittedName>
</protein>
<reference evidence="2 3" key="1">
    <citation type="submission" date="2019-01" db="EMBL/GenBank/DDBJ databases">
        <title>Leuconostoc litchii sp. nov., a novel lactic acid bacterium isolated from lychee.</title>
        <authorList>
            <person name="Wang L.-T."/>
        </authorList>
    </citation>
    <scope>NUCLEOTIDE SEQUENCE [LARGE SCALE GENOMIC DNA]</scope>
    <source>
        <strain evidence="2 3">MB7</strain>
    </source>
</reference>
<dbReference type="OrthoDB" id="9798746at2"/>
<proteinExistence type="predicted"/>
<dbReference type="EMBL" id="SDGY01000001">
    <property type="protein sequence ID" value="TYC46682.1"/>
    <property type="molecule type" value="Genomic_DNA"/>
</dbReference>
<dbReference type="Pfam" id="PF14393">
    <property type="entry name" value="DUF4422"/>
    <property type="match status" value="1"/>
</dbReference>
<feature type="domain" description="DUF4422" evidence="1">
    <location>
        <begin position="3"/>
        <end position="217"/>
    </location>
</feature>
<evidence type="ECO:0000313" key="2">
    <source>
        <dbReference type="EMBL" id="TYC46682.1"/>
    </source>
</evidence>
<keyword evidence="3" id="KW-1185">Reference proteome</keyword>
<dbReference type="AlphaFoldDB" id="A0A6P2CNL3"/>
<sequence length="256" mass="30210">MTIFIATHKPYKMPQSDNYQPIFVGAAQHESIPIGYQSDASGKNISKKNPNFNELTALYWIKYNTNDAIIGLCHYRRYLGIQKGHTLSDILNERQITELLKTADIILPKKRNYYIENQRDHYLHAHVAEPYNVMKQVIATQYPDYLPAFEKMEQSTSAHLFNMFIMPRKYFDEYTNFIFDVLGKVEENIDINQLEGQEKRVYGFLSERLMDTWVNTKKLSVAECPVIELERTNWLDKGYNFLKRKFFPNSNKKVHF</sequence>
<dbReference type="RefSeq" id="WP_148603844.1">
    <property type="nucleotide sequence ID" value="NZ_SDGY01000001.1"/>
</dbReference>
<comment type="caution">
    <text evidence="2">The sequence shown here is derived from an EMBL/GenBank/DDBJ whole genome shotgun (WGS) entry which is preliminary data.</text>
</comment>
<name>A0A6P2CNL3_9LACO</name>
<organism evidence="2 3">
    <name type="scientific">Leuconostoc litchii</name>
    <dbReference type="NCBI Taxonomy" id="1981069"/>
    <lineage>
        <taxon>Bacteria</taxon>
        <taxon>Bacillati</taxon>
        <taxon>Bacillota</taxon>
        <taxon>Bacilli</taxon>
        <taxon>Lactobacillales</taxon>
        <taxon>Lactobacillaceae</taxon>
        <taxon>Leuconostoc</taxon>
    </lineage>
</organism>
<evidence type="ECO:0000259" key="1">
    <source>
        <dbReference type="Pfam" id="PF14393"/>
    </source>
</evidence>
<dbReference type="InterPro" id="IPR025536">
    <property type="entry name" value="DUF4422"/>
</dbReference>
<evidence type="ECO:0000313" key="3">
    <source>
        <dbReference type="Proteomes" id="UP000442244"/>
    </source>
</evidence>
<accession>A0A6P2CNL3</accession>